<dbReference type="RefSeq" id="WP_188576072.1">
    <property type="nucleotide sequence ID" value="NZ_BMCT01000001.1"/>
</dbReference>
<keyword evidence="2" id="KW-0732">Signal</keyword>
<dbReference type="AlphaFoldDB" id="A0A917F7D4"/>
<evidence type="ECO:0008006" key="5">
    <source>
        <dbReference type="Google" id="ProtNLM"/>
    </source>
</evidence>
<accession>A0A917F7D4</accession>
<protein>
    <recommendedName>
        <fullName evidence="5">Porin</fullName>
    </recommendedName>
</protein>
<feature type="region of interest" description="Disordered" evidence="1">
    <location>
        <begin position="81"/>
        <end position="109"/>
    </location>
</feature>
<dbReference type="Proteomes" id="UP000606044">
    <property type="component" value="Unassembled WGS sequence"/>
</dbReference>
<feature type="chain" id="PRO_5037725714" description="Porin" evidence="2">
    <location>
        <begin position="37"/>
        <end position="109"/>
    </location>
</feature>
<organism evidence="3 4">
    <name type="scientific">Azorhizobium oxalatiphilum</name>
    <dbReference type="NCBI Taxonomy" id="980631"/>
    <lineage>
        <taxon>Bacteria</taxon>
        <taxon>Pseudomonadati</taxon>
        <taxon>Pseudomonadota</taxon>
        <taxon>Alphaproteobacteria</taxon>
        <taxon>Hyphomicrobiales</taxon>
        <taxon>Xanthobacteraceae</taxon>
        <taxon>Azorhizobium</taxon>
    </lineage>
</organism>
<evidence type="ECO:0000313" key="4">
    <source>
        <dbReference type="Proteomes" id="UP000606044"/>
    </source>
</evidence>
<reference evidence="3" key="1">
    <citation type="journal article" date="2014" name="Int. J. Syst. Evol. Microbiol.">
        <title>Complete genome sequence of Corynebacterium casei LMG S-19264T (=DSM 44701T), isolated from a smear-ripened cheese.</title>
        <authorList>
            <consortium name="US DOE Joint Genome Institute (JGI-PGF)"/>
            <person name="Walter F."/>
            <person name="Albersmeier A."/>
            <person name="Kalinowski J."/>
            <person name="Ruckert C."/>
        </authorList>
    </citation>
    <scope>NUCLEOTIDE SEQUENCE</scope>
    <source>
        <strain evidence="3">CCM 7897</strain>
    </source>
</reference>
<comment type="caution">
    <text evidence="3">The sequence shown here is derived from an EMBL/GenBank/DDBJ whole genome shotgun (WGS) entry which is preliminary data.</text>
</comment>
<reference evidence="3" key="2">
    <citation type="submission" date="2020-09" db="EMBL/GenBank/DDBJ databases">
        <authorList>
            <person name="Sun Q."/>
            <person name="Sedlacek I."/>
        </authorList>
    </citation>
    <scope>NUCLEOTIDE SEQUENCE</scope>
    <source>
        <strain evidence="3">CCM 7897</strain>
    </source>
</reference>
<proteinExistence type="predicted"/>
<sequence>MTSLSRLRDRRAWQALSGTAGLIAAALCLAAPVAHADDKDARADAACAAMGEGFKRVPGSNTCVQISGSVGITVGTGRSLVNAPNQGFSGTPTPPSSPTGSDNTWMRTR</sequence>
<feature type="signal peptide" evidence="2">
    <location>
        <begin position="1"/>
        <end position="36"/>
    </location>
</feature>
<evidence type="ECO:0000256" key="2">
    <source>
        <dbReference type="SAM" id="SignalP"/>
    </source>
</evidence>
<name>A0A917F7D4_9HYPH</name>
<dbReference type="EMBL" id="BMCT01000001">
    <property type="protein sequence ID" value="GGF53206.1"/>
    <property type="molecule type" value="Genomic_DNA"/>
</dbReference>
<evidence type="ECO:0000313" key="3">
    <source>
        <dbReference type="EMBL" id="GGF53206.1"/>
    </source>
</evidence>
<dbReference type="PROSITE" id="PS51318">
    <property type="entry name" value="TAT"/>
    <property type="match status" value="1"/>
</dbReference>
<evidence type="ECO:0000256" key="1">
    <source>
        <dbReference type="SAM" id="MobiDB-lite"/>
    </source>
</evidence>
<gene>
    <name evidence="3" type="ORF">GCM10007301_10830</name>
</gene>
<dbReference type="InterPro" id="IPR006311">
    <property type="entry name" value="TAT_signal"/>
</dbReference>
<keyword evidence="4" id="KW-1185">Reference proteome</keyword>